<evidence type="ECO:0000256" key="2">
    <source>
        <dbReference type="SAM" id="SignalP"/>
    </source>
</evidence>
<accession>A0A917YZ34</accession>
<dbReference type="RefSeq" id="WP_188694338.1">
    <property type="nucleotide sequence ID" value="NZ_BMLS01000003.1"/>
</dbReference>
<dbReference type="Proteomes" id="UP000606935">
    <property type="component" value="Unassembled WGS sequence"/>
</dbReference>
<dbReference type="InterPro" id="IPR037873">
    <property type="entry name" value="BamE-like"/>
</dbReference>
<evidence type="ECO:0000256" key="1">
    <source>
        <dbReference type="ARBA" id="ARBA00022729"/>
    </source>
</evidence>
<gene>
    <name evidence="3" type="ORF">GCM10010982_20640</name>
</gene>
<feature type="chain" id="PRO_5036688860" description="Lipoprotein" evidence="2">
    <location>
        <begin position="18"/>
        <end position="82"/>
    </location>
</feature>
<reference evidence="3" key="2">
    <citation type="submission" date="2020-09" db="EMBL/GenBank/DDBJ databases">
        <authorList>
            <person name="Sun Q."/>
            <person name="Zhou Y."/>
        </authorList>
    </citation>
    <scope>NUCLEOTIDE SEQUENCE</scope>
    <source>
        <strain evidence="3">CGMCC 1.7086</strain>
    </source>
</reference>
<evidence type="ECO:0000313" key="3">
    <source>
        <dbReference type="EMBL" id="GGO69450.1"/>
    </source>
</evidence>
<evidence type="ECO:0008006" key="5">
    <source>
        <dbReference type="Google" id="ProtNLM"/>
    </source>
</evidence>
<organism evidence="3 4">
    <name type="scientific">Bowmanella pacifica</name>
    <dbReference type="NCBI Taxonomy" id="502051"/>
    <lineage>
        <taxon>Bacteria</taxon>
        <taxon>Pseudomonadati</taxon>
        <taxon>Pseudomonadota</taxon>
        <taxon>Gammaproteobacteria</taxon>
        <taxon>Alteromonadales</taxon>
        <taxon>Alteromonadaceae</taxon>
        <taxon>Bowmanella</taxon>
    </lineage>
</organism>
<keyword evidence="4" id="KW-1185">Reference proteome</keyword>
<dbReference type="Gene3D" id="3.30.1450.10">
    <property type="match status" value="1"/>
</dbReference>
<evidence type="ECO:0000313" key="4">
    <source>
        <dbReference type="Proteomes" id="UP000606935"/>
    </source>
</evidence>
<keyword evidence="1 2" id="KW-0732">Signal</keyword>
<proteinExistence type="predicted"/>
<name>A0A917YZ34_9ALTE</name>
<feature type="signal peptide" evidence="2">
    <location>
        <begin position="1"/>
        <end position="17"/>
    </location>
</feature>
<sequence>MRQLILLLTLLSLSACSKLTLSNYDQLKAGMSYREVMDILGNADHCEDLVANRECIWGNRDGRHIQVNFVAGAAVYFNQNGL</sequence>
<dbReference type="AlphaFoldDB" id="A0A917YZ34"/>
<protein>
    <recommendedName>
        <fullName evidence="5">Lipoprotein</fullName>
    </recommendedName>
</protein>
<dbReference type="EMBL" id="BMLS01000003">
    <property type="protein sequence ID" value="GGO69450.1"/>
    <property type="molecule type" value="Genomic_DNA"/>
</dbReference>
<reference evidence="3" key="1">
    <citation type="journal article" date="2014" name="Int. J. Syst. Evol. Microbiol.">
        <title>Complete genome sequence of Corynebacterium casei LMG S-19264T (=DSM 44701T), isolated from a smear-ripened cheese.</title>
        <authorList>
            <consortium name="US DOE Joint Genome Institute (JGI-PGF)"/>
            <person name="Walter F."/>
            <person name="Albersmeier A."/>
            <person name="Kalinowski J."/>
            <person name="Ruckert C."/>
        </authorList>
    </citation>
    <scope>NUCLEOTIDE SEQUENCE</scope>
    <source>
        <strain evidence="3">CGMCC 1.7086</strain>
    </source>
</reference>
<dbReference type="PROSITE" id="PS51257">
    <property type="entry name" value="PROKAR_LIPOPROTEIN"/>
    <property type="match status" value="1"/>
</dbReference>
<comment type="caution">
    <text evidence="3">The sequence shown here is derived from an EMBL/GenBank/DDBJ whole genome shotgun (WGS) entry which is preliminary data.</text>
</comment>